<protein>
    <submittedName>
        <fullName evidence="2">Uncharacterized protein</fullName>
    </submittedName>
</protein>
<keyword evidence="1" id="KW-0812">Transmembrane</keyword>
<name>A0AAD7HLQ9_9AGAR</name>
<reference evidence="2" key="1">
    <citation type="submission" date="2023-03" db="EMBL/GenBank/DDBJ databases">
        <title>Massive genome expansion in bonnet fungi (Mycena s.s.) driven by repeated elements and novel gene families across ecological guilds.</title>
        <authorList>
            <consortium name="Lawrence Berkeley National Laboratory"/>
            <person name="Harder C.B."/>
            <person name="Miyauchi S."/>
            <person name="Viragh M."/>
            <person name="Kuo A."/>
            <person name="Thoen E."/>
            <person name="Andreopoulos B."/>
            <person name="Lu D."/>
            <person name="Skrede I."/>
            <person name="Drula E."/>
            <person name="Henrissat B."/>
            <person name="Morin E."/>
            <person name="Kohler A."/>
            <person name="Barry K."/>
            <person name="LaButti K."/>
            <person name="Morin E."/>
            <person name="Salamov A."/>
            <person name="Lipzen A."/>
            <person name="Mereny Z."/>
            <person name="Hegedus B."/>
            <person name="Baldrian P."/>
            <person name="Stursova M."/>
            <person name="Weitz H."/>
            <person name="Taylor A."/>
            <person name="Grigoriev I.V."/>
            <person name="Nagy L.G."/>
            <person name="Martin F."/>
            <person name="Kauserud H."/>
        </authorList>
    </citation>
    <scope>NUCLEOTIDE SEQUENCE</scope>
    <source>
        <strain evidence="2">CBHHK182m</strain>
    </source>
</reference>
<dbReference type="Proteomes" id="UP001215598">
    <property type="component" value="Unassembled WGS sequence"/>
</dbReference>
<feature type="transmembrane region" description="Helical" evidence="1">
    <location>
        <begin position="194"/>
        <end position="217"/>
    </location>
</feature>
<keyword evidence="3" id="KW-1185">Reference proteome</keyword>
<proteinExistence type="predicted"/>
<organism evidence="2 3">
    <name type="scientific">Mycena metata</name>
    <dbReference type="NCBI Taxonomy" id="1033252"/>
    <lineage>
        <taxon>Eukaryota</taxon>
        <taxon>Fungi</taxon>
        <taxon>Dikarya</taxon>
        <taxon>Basidiomycota</taxon>
        <taxon>Agaricomycotina</taxon>
        <taxon>Agaricomycetes</taxon>
        <taxon>Agaricomycetidae</taxon>
        <taxon>Agaricales</taxon>
        <taxon>Marasmiineae</taxon>
        <taxon>Mycenaceae</taxon>
        <taxon>Mycena</taxon>
    </lineage>
</organism>
<dbReference type="EMBL" id="JARKIB010000213">
    <property type="protein sequence ID" value="KAJ7723176.1"/>
    <property type="molecule type" value="Genomic_DNA"/>
</dbReference>
<dbReference type="AlphaFoldDB" id="A0AAD7HLQ9"/>
<evidence type="ECO:0000313" key="2">
    <source>
        <dbReference type="EMBL" id="KAJ7723176.1"/>
    </source>
</evidence>
<evidence type="ECO:0000256" key="1">
    <source>
        <dbReference type="SAM" id="Phobius"/>
    </source>
</evidence>
<sequence length="218" mass="23954">MWRARRRWGNSWTSMGSFTMMDSTGSDFIRLPVRVSAVIQRRFLPPASTSHSALSSPHFPCASLPPSTPPSSALHSCPLPSCFLTPNRRWRGGARTPAETPSLRPTWVARGRVRVPVLPSLPPPSFSPSPSSLPFPTRVCADWHAWPPPLLRARADYTHSRQSIHPSFFCPSQSLLPALPLTSLPLRFTPSPPLVLLPVLLVANAGAFLCAHTLILVY</sequence>
<keyword evidence="1" id="KW-1133">Transmembrane helix</keyword>
<accession>A0AAD7HLQ9</accession>
<keyword evidence="1" id="KW-0472">Membrane</keyword>
<gene>
    <name evidence="2" type="ORF">B0H16DRAFT_1599254</name>
</gene>
<evidence type="ECO:0000313" key="3">
    <source>
        <dbReference type="Proteomes" id="UP001215598"/>
    </source>
</evidence>
<comment type="caution">
    <text evidence="2">The sequence shown here is derived from an EMBL/GenBank/DDBJ whole genome shotgun (WGS) entry which is preliminary data.</text>
</comment>